<dbReference type="Gene3D" id="1.10.1200.10">
    <property type="entry name" value="ACP-like"/>
    <property type="match status" value="1"/>
</dbReference>
<dbReference type="Proteomes" id="UP000666915">
    <property type="component" value="Unassembled WGS sequence"/>
</dbReference>
<name>A0ABS3QV01_9ACTN</name>
<comment type="caution">
    <text evidence="2">The sequence shown here is derived from an EMBL/GenBank/DDBJ whole genome shotgun (WGS) entry which is preliminary data.</text>
</comment>
<dbReference type="Pfam" id="PF00550">
    <property type="entry name" value="PP-binding"/>
    <property type="match status" value="1"/>
</dbReference>
<feature type="domain" description="Carrier" evidence="1">
    <location>
        <begin position="5"/>
        <end position="80"/>
    </location>
</feature>
<protein>
    <submittedName>
        <fullName evidence="2">Acyl carrier protein</fullName>
    </submittedName>
</protein>
<dbReference type="InterPro" id="IPR036736">
    <property type="entry name" value="ACP-like_sf"/>
</dbReference>
<dbReference type="InterPro" id="IPR009081">
    <property type="entry name" value="PP-bd_ACP"/>
</dbReference>
<evidence type="ECO:0000313" key="3">
    <source>
        <dbReference type="Proteomes" id="UP000666915"/>
    </source>
</evidence>
<accession>A0ABS3QV01</accession>
<sequence length="81" mass="8693">MPAPAVPRERLHDILTTHIGLEPEQIDDGLSLAELGIDSIGVIELEKVLQDDYGISLPDESQAMTIAEIHAHINAAPGSEN</sequence>
<keyword evidence="3" id="KW-1185">Reference proteome</keyword>
<organism evidence="2 3">
    <name type="scientific">Actinomadura nitritigenes</name>
    <dbReference type="NCBI Taxonomy" id="134602"/>
    <lineage>
        <taxon>Bacteria</taxon>
        <taxon>Bacillati</taxon>
        <taxon>Actinomycetota</taxon>
        <taxon>Actinomycetes</taxon>
        <taxon>Streptosporangiales</taxon>
        <taxon>Thermomonosporaceae</taxon>
        <taxon>Actinomadura</taxon>
    </lineage>
</organism>
<reference evidence="2 3" key="1">
    <citation type="submission" date="2021-03" db="EMBL/GenBank/DDBJ databases">
        <authorList>
            <person name="Kanchanasin P."/>
            <person name="Saeng-In P."/>
            <person name="Phongsopitanun W."/>
            <person name="Yuki M."/>
            <person name="Kudo T."/>
            <person name="Ohkuma M."/>
            <person name="Tanasupawat S."/>
        </authorList>
    </citation>
    <scope>NUCLEOTIDE SEQUENCE [LARGE SCALE GENOMIC DNA]</scope>
    <source>
        <strain evidence="2 3">L46</strain>
    </source>
</reference>
<dbReference type="SUPFAM" id="SSF47336">
    <property type="entry name" value="ACP-like"/>
    <property type="match status" value="1"/>
</dbReference>
<dbReference type="EMBL" id="JAGEOK010000005">
    <property type="protein sequence ID" value="MBO2437597.1"/>
    <property type="molecule type" value="Genomic_DNA"/>
</dbReference>
<gene>
    <name evidence="2" type="ORF">J4557_08715</name>
</gene>
<evidence type="ECO:0000313" key="2">
    <source>
        <dbReference type="EMBL" id="MBO2437597.1"/>
    </source>
</evidence>
<dbReference type="PROSITE" id="PS50075">
    <property type="entry name" value="CARRIER"/>
    <property type="match status" value="1"/>
</dbReference>
<proteinExistence type="predicted"/>
<dbReference type="RefSeq" id="WP_208265932.1">
    <property type="nucleotide sequence ID" value="NZ_BAAAGM010000026.1"/>
</dbReference>
<evidence type="ECO:0000259" key="1">
    <source>
        <dbReference type="PROSITE" id="PS50075"/>
    </source>
</evidence>